<dbReference type="Proteomes" id="UP001497680">
    <property type="component" value="Unassembled WGS sequence"/>
</dbReference>
<proteinExistence type="predicted"/>
<protein>
    <submittedName>
        <fullName evidence="1">Mediator complex, subunit Med18</fullName>
    </submittedName>
</protein>
<evidence type="ECO:0000313" key="2">
    <source>
        <dbReference type="Proteomes" id="UP001497680"/>
    </source>
</evidence>
<sequence length="266" mass="30804">MRELFLTAVVKDSDFTMSCAVMQGFAWMTARKSYHRILFYDCDPQPKPLKNVRAFQQSRHPQLWRDLSNQLGRTAYILQIAYEVNLDKDFGKGTTMDFNSLPGTLRWMDLPDPAKAMPVISRKKEAEGPEQLATIRKKIEIPDQTMLPTALTDNGFRYKSEVIQESYTYVRDNMEFVYTKYWALPDSPGQPVTTMPSFADLRPADPRPFWIFNVKLNVFDDSQPDKVKKANDELLDVKAELDGIFRFRAVERRFLDSRVATNPVRA</sequence>
<gene>
    <name evidence="1" type="ORF">F4821DRAFT_223585</name>
</gene>
<keyword evidence="2" id="KW-1185">Reference proteome</keyword>
<dbReference type="EMBL" id="MU394282">
    <property type="protein sequence ID" value="KAI6092929.1"/>
    <property type="molecule type" value="Genomic_DNA"/>
</dbReference>
<name>A0ACC0DJI4_9PEZI</name>
<reference evidence="1 2" key="1">
    <citation type="journal article" date="2022" name="New Phytol.">
        <title>Ecological generalism drives hyperdiversity of secondary metabolite gene clusters in xylarialean endophytes.</title>
        <authorList>
            <person name="Franco M.E.E."/>
            <person name="Wisecaver J.H."/>
            <person name="Arnold A.E."/>
            <person name="Ju Y.M."/>
            <person name="Slot J.C."/>
            <person name="Ahrendt S."/>
            <person name="Moore L.P."/>
            <person name="Eastman K.E."/>
            <person name="Scott K."/>
            <person name="Konkel Z."/>
            <person name="Mondo S.J."/>
            <person name="Kuo A."/>
            <person name="Hayes R.D."/>
            <person name="Haridas S."/>
            <person name="Andreopoulos B."/>
            <person name="Riley R."/>
            <person name="LaButti K."/>
            <person name="Pangilinan J."/>
            <person name="Lipzen A."/>
            <person name="Amirebrahimi M."/>
            <person name="Yan J."/>
            <person name="Adam C."/>
            <person name="Keymanesh K."/>
            <person name="Ng V."/>
            <person name="Louie K."/>
            <person name="Northen T."/>
            <person name="Drula E."/>
            <person name="Henrissat B."/>
            <person name="Hsieh H.M."/>
            <person name="Youens-Clark K."/>
            <person name="Lutzoni F."/>
            <person name="Miadlikowska J."/>
            <person name="Eastwood D.C."/>
            <person name="Hamelin R.C."/>
            <person name="Grigoriev I.V."/>
            <person name="U'Ren J.M."/>
        </authorList>
    </citation>
    <scope>NUCLEOTIDE SEQUENCE [LARGE SCALE GENOMIC DNA]</scope>
    <source>
        <strain evidence="1 2">ER1909</strain>
    </source>
</reference>
<evidence type="ECO:0000313" key="1">
    <source>
        <dbReference type="EMBL" id="KAI6092929.1"/>
    </source>
</evidence>
<organism evidence="1 2">
    <name type="scientific">Hypoxylon rubiginosum</name>
    <dbReference type="NCBI Taxonomy" id="110542"/>
    <lineage>
        <taxon>Eukaryota</taxon>
        <taxon>Fungi</taxon>
        <taxon>Dikarya</taxon>
        <taxon>Ascomycota</taxon>
        <taxon>Pezizomycotina</taxon>
        <taxon>Sordariomycetes</taxon>
        <taxon>Xylariomycetidae</taxon>
        <taxon>Xylariales</taxon>
        <taxon>Hypoxylaceae</taxon>
        <taxon>Hypoxylon</taxon>
    </lineage>
</organism>
<accession>A0ACC0DJI4</accession>
<comment type="caution">
    <text evidence="1">The sequence shown here is derived from an EMBL/GenBank/DDBJ whole genome shotgun (WGS) entry which is preliminary data.</text>
</comment>